<evidence type="ECO:0000313" key="4">
    <source>
        <dbReference type="EMBL" id="VFT84059.1"/>
    </source>
</evidence>
<dbReference type="EMBL" id="VJMH01003561">
    <property type="protein sequence ID" value="KAF0705540.1"/>
    <property type="molecule type" value="Genomic_DNA"/>
</dbReference>
<sequence>MDALLVVARYIRRMNQASSKKLFCLTSIESTIEFSRLFAEQDAEMRGRWQEEDAAMKRRMTSYMDQVHAKQTHVAKLRAQLPTLRAENEAARLAVAPAEASEAQERAYWKYHCGRRYTTEWYAWRKCQTAARAARGAWNQTYRQLQSQEQQIADTIQVPPFVTSPLPETKDKALSVLFFFMIPPHLNVLSRLAAAAQYTLVPRPPGHVTSVNSISVPSPPTSWAQHYNMYSNATLECPSAVDRHWIIYPKGLAVPRQWGPSTVDGIVLAHPSFWFPTGFDHGAVWAAGLNPLLCPREKTIEFFTHQLNSTTDRHLQWALECPQNAHQGASDRGNLVYANIHMKPTTFSKKEFIAFGSLRSFPNQQMRKLLQYQYTRSLPLEQDVVLQLIRQTMFHVGALSDEDQPTMLWKRELDQGGLKCWLSVLTKLSEQLRDTPRQYKAFLAATEMTKYVSQFEPNMRPLVRAFVDIAKGWAQLVRDQAEVLTVTPKERLELRAKECLMYGYAIVGQNSAGEFTAADTRDLVKLVVLFRNGLQFGRGSLFESDLMAIEVYVHEAMLWKHFSIAGRTKRDQTYSNNSNLEKDS</sequence>
<accession>A0A485KGV8</accession>
<evidence type="ECO:0000313" key="1">
    <source>
        <dbReference type="EMBL" id="KAF0705129.1"/>
    </source>
</evidence>
<organism evidence="4 5">
    <name type="scientific">Aphanomyces stellatus</name>
    <dbReference type="NCBI Taxonomy" id="120398"/>
    <lineage>
        <taxon>Eukaryota</taxon>
        <taxon>Sar</taxon>
        <taxon>Stramenopiles</taxon>
        <taxon>Oomycota</taxon>
        <taxon>Saprolegniomycetes</taxon>
        <taxon>Saprolegniales</taxon>
        <taxon>Verrucalvaceae</taxon>
        <taxon>Aphanomyces</taxon>
    </lineage>
</organism>
<dbReference type="OrthoDB" id="4866634at2759"/>
<dbReference type="EMBL" id="CAADRA010003705">
    <property type="protein sequence ID" value="VFT84059.1"/>
    <property type="molecule type" value="Genomic_DNA"/>
</dbReference>
<reference evidence="4 5" key="1">
    <citation type="submission" date="2019-03" db="EMBL/GenBank/DDBJ databases">
        <authorList>
            <person name="Gaulin E."/>
            <person name="Dumas B."/>
        </authorList>
    </citation>
    <scope>NUCLEOTIDE SEQUENCE [LARGE SCALE GENOMIC DNA]</scope>
    <source>
        <strain evidence="4">CBS 568.67</strain>
    </source>
</reference>
<dbReference type="EMBL" id="CAADRA010003573">
    <property type="protein sequence ID" value="VFT83969.1"/>
    <property type="molecule type" value="Genomic_DNA"/>
</dbReference>
<evidence type="ECO:0000313" key="3">
    <source>
        <dbReference type="EMBL" id="VFT83969.1"/>
    </source>
</evidence>
<dbReference type="Proteomes" id="UP000332933">
    <property type="component" value="Unassembled WGS sequence"/>
</dbReference>
<keyword evidence="5" id="KW-1185">Reference proteome</keyword>
<protein>
    <submittedName>
        <fullName evidence="3">Aste57867_7020 protein</fullName>
    </submittedName>
    <submittedName>
        <fullName evidence="4">Aste57867_7127 protein</fullName>
    </submittedName>
</protein>
<evidence type="ECO:0000313" key="5">
    <source>
        <dbReference type="Proteomes" id="UP000332933"/>
    </source>
</evidence>
<dbReference type="AlphaFoldDB" id="A0A485KGV8"/>
<evidence type="ECO:0000313" key="2">
    <source>
        <dbReference type="EMBL" id="KAF0705540.1"/>
    </source>
</evidence>
<proteinExistence type="predicted"/>
<reference evidence="1" key="2">
    <citation type="submission" date="2019-06" db="EMBL/GenBank/DDBJ databases">
        <title>Genomics analysis of Aphanomyces spp. identifies a new class of oomycete effector associated with host adaptation.</title>
        <authorList>
            <person name="Gaulin E."/>
        </authorList>
    </citation>
    <scope>NUCLEOTIDE SEQUENCE</scope>
    <source>
        <strain evidence="1">CBS 578.67</strain>
    </source>
</reference>
<dbReference type="EMBL" id="VJMH01003693">
    <property type="protein sequence ID" value="KAF0705129.1"/>
    <property type="molecule type" value="Genomic_DNA"/>
</dbReference>
<gene>
    <name evidence="4" type="primary">Aste57867_7127</name>
    <name evidence="3" type="synonym">Aste57867_7020</name>
    <name evidence="2" type="ORF">As57867_006997</name>
    <name evidence="1" type="ORF">As57867_007103</name>
    <name evidence="3" type="ORF">ASTE57867_7020</name>
    <name evidence="4" type="ORF">ASTE57867_7127</name>
</gene>
<name>A0A485KGV8_9STRA</name>